<evidence type="ECO:0000313" key="1">
    <source>
        <dbReference type="EMBL" id="MCY7034747.1"/>
    </source>
</evidence>
<dbReference type="RefSeq" id="WP_268685955.1">
    <property type="nucleotide sequence ID" value="NZ_JAKUVJ010000005.1"/>
</dbReference>
<evidence type="ECO:0000313" key="2">
    <source>
        <dbReference type="Proteomes" id="UP001208557"/>
    </source>
</evidence>
<accession>A0ABD4VJ49</accession>
<dbReference type="Proteomes" id="UP001208557">
    <property type="component" value="Unassembled WGS sequence"/>
</dbReference>
<name>A0ABD4VJ49_STRSA</name>
<proteinExistence type="predicted"/>
<reference evidence="1 2" key="1">
    <citation type="journal article" date="2022" name="Med Res Arch">
        <title>Genomic identification of streptococcal strains and relation to clinical characteristics. A substudy to The Partial Oral Treatment of Endocarditis (POET) Trial.</title>
        <authorList>
            <person name="Christensen J."/>
            <person name="Jensen C."/>
            <person name="Dargis R."/>
            <person name="Nielsen X."/>
            <person name="Pries- Heje M."/>
            <person name="Wiingaard C."/>
            <person name="Ihlemann N."/>
            <person name="Gill S."/>
            <person name="Bruun N."/>
            <person name="Elming H."/>
            <person name="Povlsen J."/>
            <person name="Madsen T."/>
            <person name="Jensen K."/>
            <person name="Fuursted K."/>
            <person name="Ostergaard L."/>
            <person name="Christiansen U."/>
            <person name="Rosenvinge F."/>
            <person name="Helweg-Larsen J."/>
            <person name="Fosbol E."/>
            <person name="Kober L."/>
            <person name="Torp-Pedersen C."/>
            <person name="Tonder N."/>
            <person name="Moser C."/>
            <person name="Iversen K."/>
            <person name="Bundgaard H."/>
        </authorList>
    </citation>
    <scope>NUCLEOTIDE SEQUENCE [LARGE SCALE GENOMIC DNA]</scope>
    <source>
        <strain evidence="1 2">A12055600</strain>
    </source>
</reference>
<protein>
    <recommendedName>
        <fullName evidence="3">TIGR04197 family type VII secretion effector</fullName>
    </recommendedName>
</protein>
<comment type="caution">
    <text evidence="1">The sequence shown here is derived from an EMBL/GenBank/DDBJ whole genome shotgun (WGS) entry which is preliminary data.</text>
</comment>
<sequence>MSKRHIDPMKIQGVQAKFNSTFLGILGNPSEAVEDDSQASLAGCFNCFKDTASEVVFMIQNFNDYLDTVAEAFKQTDANLAAQIKEIKLEDNDARYIRNKNKELARQNSYYDQF</sequence>
<dbReference type="AlphaFoldDB" id="A0ABD4VJ49"/>
<organism evidence="1 2">
    <name type="scientific">Streptococcus sanguinis</name>
    <dbReference type="NCBI Taxonomy" id="1305"/>
    <lineage>
        <taxon>Bacteria</taxon>
        <taxon>Bacillati</taxon>
        <taxon>Bacillota</taxon>
        <taxon>Bacilli</taxon>
        <taxon>Lactobacillales</taxon>
        <taxon>Streptococcaceae</taxon>
        <taxon>Streptococcus</taxon>
    </lineage>
</organism>
<evidence type="ECO:0008006" key="3">
    <source>
        <dbReference type="Google" id="ProtNLM"/>
    </source>
</evidence>
<gene>
    <name evidence="1" type="ORF">MK406_06665</name>
</gene>
<dbReference type="EMBL" id="JAKUVJ010000005">
    <property type="protein sequence ID" value="MCY7034747.1"/>
    <property type="molecule type" value="Genomic_DNA"/>
</dbReference>